<comment type="caution">
    <text evidence="2">The sequence shown here is derived from an EMBL/GenBank/DDBJ whole genome shotgun (WGS) entry which is preliminary data.</text>
</comment>
<organism evidence="2 3">
    <name type="scientific">Aeromicrobium alkaliterrae</name>
    <dbReference type="NCBI Taxonomy" id="302168"/>
    <lineage>
        <taxon>Bacteria</taxon>
        <taxon>Bacillati</taxon>
        <taxon>Actinomycetota</taxon>
        <taxon>Actinomycetes</taxon>
        <taxon>Propionibacteriales</taxon>
        <taxon>Nocardioidaceae</taxon>
        <taxon>Aeromicrobium</taxon>
    </lineage>
</organism>
<keyword evidence="3" id="KW-1185">Reference proteome</keyword>
<name>A0ABP4WB96_9ACTN</name>
<proteinExistence type="predicted"/>
<evidence type="ECO:0000313" key="2">
    <source>
        <dbReference type="EMBL" id="GAA1749747.1"/>
    </source>
</evidence>
<feature type="compositionally biased region" description="Basic and acidic residues" evidence="1">
    <location>
        <begin position="51"/>
        <end position="69"/>
    </location>
</feature>
<evidence type="ECO:0000313" key="3">
    <source>
        <dbReference type="Proteomes" id="UP001501057"/>
    </source>
</evidence>
<dbReference type="EMBL" id="BAAAME010000005">
    <property type="protein sequence ID" value="GAA1749747.1"/>
    <property type="molecule type" value="Genomic_DNA"/>
</dbReference>
<evidence type="ECO:0000256" key="1">
    <source>
        <dbReference type="SAM" id="MobiDB-lite"/>
    </source>
</evidence>
<gene>
    <name evidence="2" type="ORF">GCM10009710_32170</name>
</gene>
<feature type="region of interest" description="Disordered" evidence="1">
    <location>
        <begin position="51"/>
        <end position="77"/>
    </location>
</feature>
<protein>
    <submittedName>
        <fullName evidence="2">Uncharacterized protein</fullName>
    </submittedName>
</protein>
<dbReference type="Proteomes" id="UP001501057">
    <property type="component" value="Unassembled WGS sequence"/>
</dbReference>
<accession>A0ABP4WB96</accession>
<reference evidence="3" key="1">
    <citation type="journal article" date="2019" name="Int. J. Syst. Evol. Microbiol.">
        <title>The Global Catalogue of Microorganisms (GCM) 10K type strain sequencing project: providing services to taxonomists for standard genome sequencing and annotation.</title>
        <authorList>
            <consortium name="The Broad Institute Genomics Platform"/>
            <consortium name="The Broad Institute Genome Sequencing Center for Infectious Disease"/>
            <person name="Wu L."/>
            <person name="Ma J."/>
        </authorList>
    </citation>
    <scope>NUCLEOTIDE SEQUENCE [LARGE SCALE GENOMIC DNA]</scope>
    <source>
        <strain evidence="3">JCM 13518</strain>
    </source>
</reference>
<sequence>MWPGCRSADVQNRIYRAAMMRISYRFEPSEALCPTCSASLVVRVQVAEREDGETVERSRREECSQERLHSAIPISAA</sequence>